<organism evidence="1">
    <name type="scientific">Anguilla anguilla</name>
    <name type="common">European freshwater eel</name>
    <name type="synonym">Muraena anguilla</name>
    <dbReference type="NCBI Taxonomy" id="7936"/>
    <lineage>
        <taxon>Eukaryota</taxon>
        <taxon>Metazoa</taxon>
        <taxon>Chordata</taxon>
        <taxon>Craniata</taxon>
        <taxon>Vertebrata</taxon>
        <taxon>Euteleostomi</taxon>
        <taxon>Actinopterygii</taxon>
        <taxon>Neopterygii</taxon>
        <taxon>Teleostei</taxon>
        <taxon>Anguilliformes</taxon>
        <taxon>Anguillidae</taxon>
        <taxon>Anguilla</taxon>
    </lineage>
</organism>
<reference evidence="1" key="2">
    <citation type="journal article" date="2015" name="Fish Shellfish Immunol.">
        <title>Early steps in the European eel (Anguilla anguilla)-Vibrio vulnificus interaction in the gills: Role of the RtxA13 toxin.</title>
        <authorList>
            <person name="Callol A."/>
            <person name="Pajuelo D."/>
            <person name="Ebbesson L."/>
            <person name="Teles M."/>
            <person name="MacKenzie S."/>
            <person name="Amaro C."/>
        </authorList>
    </citation>
    <scope>NUCLEOTIDE SEQUENCE</scope>
</reference>
<reference evidence="1" key="1">
    <citation type="submission" date="2014-11" db="EMBL/GenBank/DDBJ databases">
        <authorList>
            <person name="Amaro Gonzalez C."/>
        </authorList>
    </citation>
    <scope>NUCLEOTIDE SEQUENCE</scope>
</reference>
<protein>
    <submittedName>
        <fullName evidence="1">Uncharacterized protein</fullName>
    </submittedName>
</protein>
<name>A0A0E9SZ99_ANGAN</name>
<dbReference type="AlphaFoldDB" id="A0A0E9SZ99"/>
<accession>A0A0E9SZ99</accession>
<sequence>MSSFSSSLCSFIYTWLDHDSYSPLLQTPGNRRLMALPGLNPAMSIL</sequence>
<dbReference type="EMBL" id="GBXM01062597">
    <property type="protein sequence ID" value="JAH45980.1"/>
    <property type="molecule type" value="Transcribed_RNA"/>
</dbReference>
<evidence type="ECO:0000313" key="1">
    <source>
        <dbReference type="EMBL" id="JAH45980.1"/>
    </source>
</evidence>
<proteinExistence type="predicted"/>